<dbReference type="PANTHER" id="PTHR43343">
    <property type="entry name" value="PEPTIDASE S12"/>
    <property type="match status" value="1"/>
</dbReference>
<proteinExistence type="inferred from homology"/>
<keyword evidence="3" id="KW-0378">Hydrolase</keyword>
<dbReference type="InterPro" id="IPR001478">
    <property type="entry name" value="PDZ"/>
</dbReference>
<feature type="domain" description="PDZ" evidence="4">
    <location>
        <begin position="199"/>
        <end position="254"/>
    </location>
</feature>
<protein>
    <recommendedName>
        <fullName evidence="4">PDZ domain-containing protein</fullName>
    </recommendedName>
</protein>
<dbReference type="InterPro" id="IPR009003">
    <property type="entry name" value="Peptidase_S1_PA"/>
</dbReference>
<dbReference type="SUPFAM" id="SSF50494">
    <property type="entry name" value="Trypsin-like serine proteases"/>
    <property type="match status" value="1"/>
</dbReference>
<evidence type="ECO:0000256" key="2">
    <source>
        <dbReference type="ARBA" id="ARBA00022670"/>
    </source>
</evidence>
<dbReference type="EMBL" id="BART01028346">
    <property type="protein sequence ID" value="GAG90171.1"/>
    <property type="molecule type" value="Genomic_DNA"/>
</dbReference>
<gene>
    <name evidence="5" type="ORF">S01H4_50008</name>
</gene>
<dbReference type="Pfam" id="PF13365">
    <property type="entry name" value="Trypsin_2"/>
    <property type="match status" value="1"/>
</dbReference>
<dbReference type="Gene3D" id="2.40.10.10">
    <property type="entry name" value="Trypsin-like serine proteases"/>
    <property type="match status" value="2"/>
</dbReference>
<dbReference type="SMART" id="SM00228">
    <property type="entry name" value="PDZ"/>
    <property type="match status" value="1"/>
</dbReference>
<dbReference type="PRINTS" id="PR00834">
    <property type="entry name" value="PROTEASES2C"/>
</dbReference>
<dbReference type="InterPro" id="IPR036034">
    <property type="entry name" value="PDZ_sf"/>
</dbReference>
<name>X1D113_9ZZZZ</name>
<dbReference type="GO" id="GO:0006508">
    <property type="term" value="P:proteolysis"/>
    <property type="evidence" value="ECO:0007669"/>
    <property type="project" value="UniProtKB-KW"/>
</dbReference>
<dbReference type="GO" id="GO:0004252">
    <property type="term" value="F:serine-type endopeptidase activity"/>
    <property type="evidence" value="ECO:0007669"/>
    <property type="project" value="InterPro"/>
</dbReference>
<dbReference type="AlphaFoldDB" id="X1D113"/>
<dbReference type="PROSITE" id="PS50106">
    <property type="entry name" value="PDZ"/>
    <property type="match status" value="1"/>
</dbReference>
<comment type="caution">
    <text evidence="5">The sequence shown here is derived from an EMBL/GenBank/DDBJ whole genome shotgun (WGS) entry which is preliminary data.</text>
</comment>
<feature type="non-terminal residue" evidence="5">
    <location>
        <position position="1"/>
    </location>
</feature>
<dbReference type="InterPro" id="IPR043504">
    <property type="entry name" value="Peptidase_S1_PA_chymotrypsin"/>
</dbReference>
<dbReference type="InterPro" id="IPR001940">
    <property type="entry name" value="Peptidase_S1C"/>
</dbReference>
<feature type="non-terminal residue" evidence="5">
    <location>
        <position position="273"/>
    </location>
</feature>
<comment type="similarity">
    <text evidence="1">Belongs to the peptidase S1C family.</text>
</comment>
<organism evidence="5">
    <name type="scientific">marine sediment metagenome</name>
    <dbReference type="NCBI Taxonomy" id="412755"/>
    <lineage>
        <taxon>unclassified sequences</taxon>
        <taxon>metagenomes</taxon>
        <taxon>ecological metagenomes</taxon>
    </lineage>
</organism>
<reference evidence="5" key="1">
    <citation type="journal article" date="2014" name="Front. Microbiol.">
        <title>High frequency of phylogenetically diverse reductive dehalogenase-homologous genes in deep subseafloor sedimentary metagenomes.</title>
        <authorList>
            <person name="Kawai M."/>
            <person name="Futagami T."/>
            <person name="Toyoda A."/>
            <person name="Takaki Y."/>
            <person name="Nishi S."/>
            <person name="Hori S."/>
            <person name="Arai W."/>
            <person name="Tsubouchi T."/>
            <person name="Morono Y."/>
            <person name="Uchiyama I."/>
            <person name="Ito T."/>
            <person name="Fujiyama A."/>
            <person name="Inagaki F."/>
            <person name="Takami H."/>
        </authorList>
    </citation>
    <scope>NUCLEOTIDE SEQUENCE</scope>
    <source>
        <strain evidence="5">Expedition CK06-06</strain>
    </source>
</reference>
<dbReference type="InterPro" id="IPR051201">
    <property type="entry name" value="Chloro_Bact_Ser_Proteases"/>
</dbReference>
<sequence>SIVSIHFGSKKDSDFVGTGVVIDGKGHIVTIKRFLSDYNIWVETDKGEKLDAELLGVDSETGVAVIKVKESLKPVKFCNPKDLAPGDLLFIVGNSFGLKNGISISVFSGRRDDDDFLQLGNSVLPGNSGAGVFNSNGKLAGIVSFTLGTSIFYGAPEIKSLLKKEFRIRVSPKLEVSRGMDGPGVVLPQNRMMELANEIIKYGKIERGWLGVFIKEESGEIIVSDLVDDGPAEKYGIKKGDIIIKYNKKDVQDIQSFIKTVKETKPGRKVQIA</sequence>
<dbReference type="Gene3D" id="2.30.42.10">
    <property type="match status" value="1"/>
</dbReference>
<dbReference type="PANTHER" id="PTHR43343:SF3">
    <property type="entry name" value="PROTEASE DO-LIKE 8, CHLOROPLASTIC"/>
    <property type="match status" value="1"/>
</dbReference>
<evidence type="ECO:0000259" key="4">
    <source>
        <dbReference type="PROSITE" id="PS50106"/>
    </source>
</evidence>
<evidence type="ECO:0000313" key="5">
    <source>
        <dbReference type="EMBL" id="GAG90171.1"/>
    </source>
</evidence>
<keyword evidence="2" id="KW-0645">Protease</keyword>
<accession>X1D113</accession>
<evidence type="ECO:0000256" key="1">
    <source>
        <dbReference type="ARBA" id="ARBA00010541"/>
    </source>
</evidence>
<dbReference type="Pfam" id="PF13180">
    <property type="entry name" value="PDZ_2"/>
    <property type="match status" value="1"/>
</dbReference>
<dbReference type="SUPFAM" id="SSF50156">
    <property type="entry name" value="PDZ domain-like"/>
    <property type="match status" value="1"/>
</dbReference>
<evidence type="ECO:0000256" key="3">
    <source>
        <dbReference type="ARBA" id="ARBA00022801"/>
    </source>
</evidence>